<evidence type="ECO:0008006" key="3">
    <source>
        <dbReference type="Google" id="ProtNLM"/>
    </source>
</evidence>
<proteinExistence type="predicted"/>
<accession>A0A645F023</accession>
<sequence length="57" mass="5980">MNWLSANWASLVVGAAIAAIVAAVIAKMIRDKKQHKGACGCSCSGCPGTNYCHKEPF</sequence>
<name>A0A645F023_9ZZZZ</name>
<protein>
    <recommendedName>
        <fullName evidence="3">FeoB-associated Cys-rich membrane protein</fullName>
    </recommendedName>
</protein>
<keyword evidence="1" id="KW-0472">Membrane</keyword>
<keyword evidence="1" id="KW-0812">Transmembrane</keyword>
<dbReference type="AlphaFoldDB" id="A0A645F023"/>
<dbReference type="EMBL" id="VSSQ01053629">
    <property type="protein sequence ID" value="MPN07631.1"/>
    <property type="molecule type" value="Genomic_DNA"/>
</dbReference>
<feature type="transmembrane region" description="Helical" evidence="1">
    <location>
        <begin position="6"/>
        <end position="26"/>
    </location>
</feature>
<comment type="caution">
    <text evidence="2">The sequence shown here is derived from an EMBL/GenBank/DDBJ whole genome shotgun (WGS) entry which is preliminary data.</text>
</comment>
<gene>
    <name evidence="2" type="ORF">SDC9_154902</name>
</gene>
<evidence type="ECO:0000313" key="2">
    <source>
        <dbReference type="EMBL" id="MPN07631.1"/>
    </source>
</evidence>
<reference evidence="2" key="1">
    <citation type="submission" date="2019-08" db="EMBL/GenBank/DDBJ databases">
        <authorList>
            <person name="Kucharzyk K."/>
            <person name="Murdoch R.W."/>
            <person name="Higgins S."/>
            <person name="Loffler F."/>
        </authorList>
    </citation>
    <scope>NUCLEOTIDE SEQUENCE</scope>
</reference>
<dbReference type="Pfam" id="PF12669">
    <property type="entry name" value="FeoB_associated"/>
    <property type="match status" value="1"/>
</dbReference>
<keyword evidence="1" id="KW-1133">Transmembrane helix</keyword>
<organism evidence="2">
    <name type="scientific">bioreactor metagenome</name>
    <dbReference type="NCBI Taxonomy" id="1076179"/>
    <lineage>
        <taxon>unclassified sequences</taxon>
        <taxon>metagenomes</taxon>
        <taxon>ecological metagenomes</taxon>
    </lineage>
</organism>
<evidence type="ECO:0000256" key="1">
    <source>
        <dbReference type="SAM" id="Phobius"/>
    </source>
</evidence>